<evidence type="ECO:0000256" key="3">
    <source>
        <dbReference type="SAM" id="Phobius"/>
    </source>
</evidence>
<reference evidence="6 7" key="1">
    <citation type="journal article" date="2020" name="ISME J.">
        <title>Comparative genomics reveals insights into cyanobacterial evolution and habitat adaptation.</title>
        <authorList>
            <person name="Chen M.Y."/>
            <person name="Teng W.K."/>
            <person name="Zhao L."/>
            <person name="Hu C.X."/>
            <person name="Zhou Y.K."/>
            <person name="Han B.P."/>
            <person name="Song L.R."/>
            <person name="Shu W.S."/>
        </authorList>
    </citation>
    <scope>NUCLEOTIDE SEQUENCE [LARGE SCALE GENOMIC DNA]</scope>
    <source>
        <strain evidence="6 7">FACHB-288</strain>
    </source>
</reference>
<dbReference type="InterPro" id="IPR028082">
    <property type="entry name" value="Peripla_BP_I"/>
</dbReference>
<feature type="domain" description="CHAT" evidence="4">
    <location>
        <begin position="119"/>
        <end position="349"/>
    </location>
</feature>
<dbReference type="SUPFAM" id="SSF53822">
    <property type="entry name" value="Periplasmic binding protein-like I"/>
    <property type="match status" value="1"/>
</dbReference>
<protein>
    <submittedName>
        <fullName evidence="6">ABC transporter substrate-binding protein</fullName>
    </submittedName>
</protein>
<dbReference type="EMBL" id="JACJQH010000025">
    <property type="protein sequence ID" value="MBD2197179.1"/>
    <property type="molecule type" value="Genomic_DNA"/>
</dbReference>
<dbReference type="PANTHER" id="PTHR30483">
    <property type="entry name" value="LEUCINE-SPECIFIC-BINDING PROTEIN"/>
    <property type="match status" value="1"/>
</dbReference>
<evidence type="ECO:0000256" key="1">
    <source>
        <dbReference type="ARBA" id="ARBA00010062"/>
    </source>
</evidence>
<evidence type="ECO:0000259" key="4">
    <source>
        <dbReference type="Pfam" id="PF12770"/>
    </source>
</evidence>
<comment type="similarity">
    <text evidence="1">Belongs to the leucine-binding protein family.</text>
</comment>
<sequence>MAKVVKLNIINGDFAQGFTVQVEIRQKGRLIDPKIANLPPAPDIPELYHNFQEIYNNLDQPFLNFQIPPDQNNEFPTIAECREAARRLEMRLEEWFDHPSMKTLRIYIEQHLRRTEPIQVIFQTDNEILKKLPWHLWDLFEIFPKAWFSLSTTFNIHQPNIHTHSKPLKRPVRILAILGSDQNTDPNTNNFERDGNLFNNLPGARVKKLPTPTRQELCQELQNEYSWDIVCFSGHSWSINTNNDGQLQINPSDSPSMRELRNAFRGAIRNGLKLVIFSSCDGSGLANKLMQFQIPQVIIMRELVPDEVAYQFLKEFLQLFSQGELFYLAVRKAQENLQSIENQYPCASWLPVIYQNPAAKSPVWPHLINIYKLNRGIKKLRRNINLAIYIFLFLICCFIVILFPQIKCTLSNNCSVKIPNPPSTPTVTAVSPISTANINPNEQFFSRGQKTLISPDQKYTNREKEQGINSFENKQWKAAIDYFSKYLKLQKNDPETLIYLNNAIAELRKEQKNQNYITIAVSVPMTKDLERSENILRGVAHAQSRLNCGSVDNIINVIKNDSSTALNTCKGGINKQPLVVEIVDDQDNADNVAKLAENIIKLDRNILAVIGHYSSKTTIASLKIYNNKIVVISPSSTSSDINEYGFQIFRTTINDNSSAKILSSYVQERLRSLNQSERQNLKFIVAYTKGNPYSDSLKKTFQNSFALAQYDAEFDLLTQKPKDILKQIETNTPTVLLLITSAKGTTLDNALTIIEQVSQIPNPNLILIGGDSLYHSKTKKKTVEKSNLVLAVPWHSDDEQLPFNREANNLWGNNVEVDWRNAMAYDATQAIIAGLTQINLQYNPQMLKTYRQQLKDKLLQPDDSSIQGATKPVIFTQYGERIRNDTNSDEIGVLVKVKCTSNNSCKFVKYNLPKQP</sequence>
<keyword evidence="3" id="KW-0472">Membrane</keyword>
<dbReference type="InterPro" id="IPR028081">
    <property type="entry name" value="Leu-bd"/>
</dbReference>
<dbReference type="Pfam" id="PF13458">
    <property type="entry name" value="Peripla_BP_6"/>
    <property type="match status" value="1"/>
</dbReference>
<dbReference type="RefSeq" id="WP_190543937.1">
    <property type="nucleotide sequence ID" value="NZ_CAWPNO010000057.1"/>
</dbReference>
<evidence type="ECO:0000313" key="6">
    <source>
        <dbReference type="EMBL" id="MBD2197179.1"/>
    </source>
</evidence>
<keyword evidence="2" id="KW-0732">Signal</keyword>
<organism evidence="6 7">
    <name type="scientific">Calothrix parietina FACHB-288</name>
    <dbReference type="NCBI Taxonomy" id="2692896"/>
    <lineage>
        <taxon>Bacteria</taxon>
        <taxon>Bacillati</taxon>
        <taxon>Cyanobacteriota</taxon>
        <taxon>Cyanophyceae</taxon>
        <taxon>Nostocales</taxon>
        <taxon>Calotrichaceae</taxon>
        <taxon>Calothrix</taxon>
    </lineage>
</organism>
<dbReference type="InterPro" id="IPR011990">
    <property type="entry name" value="TPR-like_helical_dom_sf"/>
</dbReference>
<gene>
    <name evidence="6" type="ORF">H6G24_17010</name>
</gene>
<evidence type="ECO:0000313" key="7">
    <source>
        <dbReference type="Proteomes" id="UP000658514"/>
    </source>
</evidence>
<dbReference type="InterPro" id="IPR051010">
    <property type="entry name" value="BCAA_transport"/>
</dbReference>
<accession>A0ABR8ABT3</accession>
<comment type="caution">
    <text evidence="6">The sequence shown here is derived from an EMBL/GenBank/DDBJ whole genome shotgun (WGS) entry which is preliminary data.</text>
</comment>
<keyword evidence="7" id="KW-1185">Reference proteome</keyword>
<dbReference type="CDD" id="cd06268">
    <property type="entry name" value="PBP1_ABC_transporter_LIVBP-like"/>
    <property type="match status" value="1"/>
</dbReference>
<evidence type="ECO:0000259" key="5">
    <source>
        <dbReference type="Pfam" id="PF13458"/>
    </source>
</evidence>
<dbReference type="Gene3D" id="3.40.50.2300">
    <property type="match status" value="2"/>
</dbReference>
<dbReference type="InterPro" id="IPR024983">
    <property type="entry name" value="CHAT_dom"/>
</dbReference>
<keyword evidence="3" id="KW-1133">Transmembrane helix</keyword>
<feature type="transmembrane region" description="Helical" evidence="3">
    <location>
        <begin position="386"/>
        <end position="406"/>
    </location>
</feature>
<dbReference type="Pfam" id="PF12770">
    <property type="entry name" value="CHAT"/>
    <property type="match status" value="1"/>
</dbReference>
<dbReference type="Gene3D" id="1.25.40.10">
    <property type="entry name" value="Tetratricopeptide repeat domain"/>
    <property type="match status" value="1"/>
</dbReference>
<feature type="domain" description="Leucine-binding protein" evidence="5">
    <location>
        <begin position="570"/>
        <end position="839"/>
    </location>
</feature>
<evidence type="ECO:0000256" key="2">
    <source>
        <dbReference type="ARBA" id="ARBA00022729"/>
    </source>
</evidence>
<dbReference type="Proteomes" id="UP000658514">
    <property type="component" value="Unassembled WGS sequence"/>
</dbReference>
<dbReference type="PANTHER" id="PTHR30483:SF6">
    <property type="entry name" value="PERIPLASMIC BINDING PROTEIN OF ABC TRANSPORTER FOR NATURAL AMINO ACIDS"/>
    <property type="match status" value="1"/>
</dbReference>
<proteinExistence type="inferred from homology"/>
<name>A0ABR8ABT3_9CYAN</name>
<keyword evidence="3" id="KW-0812">Transmembrane</keyword>